<organism evidence="1 2">
    <name type="scientific">Hymenolepis diminuta</name>
    <name type="common">Rat tapeworm</name>
    <dbReference type="NCBI Taxonomy" id="6216"/>
    <lineage>
        <taxon>Eukaryota</taxon>
        <taxon>Metazoa</taxon>
        <taxon>Spiralia</taxon>
        <taxon>Lophotrochozoa</taxon>
        <taxon>Platyhelminthes</taxon>
        <taxon>Cestoda</taxon>
        <taxon>Eucestoda</taxon>
        <taxon>Cyclophyllidea</taxon>
        <taxon>Hymenolepididae</taxon>
        <taxon>Hymenolepis</taxon>
    </lineage>
</organism>
<dbReference type="EMBL" id="CABIJS010000333">
    <property type="protein sequence ID" value="VUZ49374.1"/>
    <property type="molecule type" value="Genomic_DNA"/>
</dbReference>
<proteinExistence type="predicted"/>
<evidence type="ECO:0000313" key="1">
    <source>
        <dbReference type="EMBL" id="VUZ49374.1"/>
    </source>
</evidence>
<dbReference type="Proteomes" id="UP000321570">
    <property type="component" value="Unassembled WGS sequence"/>
</dbReference>
<name>A0A564YS37_HYMDI</name>
<accession>A0A564YS37</accession>
<protein>
    <submittedName>
        <fullName evidence="1">Uncharacterized protein</fullName>
    </submittedName>
</protein>
<keyword evidence="2" id="KW-1185">Reference proteome</keyword>
<reference evidence="1 2" key="1">
    <citation type="submission" date="2019-07" db="EMBL/GenBank/DDBJ databases">
        <authorList>
            <person name="Jastrzebski P J."/>
            <person name="Paukszto L."/>
            <person name="Jastrzebski P J."/>
        </authorList>
    </citation>
    <scope>NUCLEOTIDE SEQUENCE [LARGE SCALE GENOMIC DNA]</scope>
    <source>
        <strain evidence="1 2">WMS-il1</strain>
    </source>
</reference>
<sequence length="73" mass="8323">MKRTVRTINHAMLPKDKINEPVKSYKGGVFTVGVLMFAHDFQICHSWIVGIFQEKLSVISRYKMLPGTGIETK</sequence>
<dbReference type="AlphaFoldDB" id="A0A564YS37"/>
<gene>
    <name evidence="1" type="ORF">WMSIL1_LOCUS8876</name>
</gene>
<evidence type="ECO:0000313" key="2">
    <source>
        <dbReference type="Proteomes" id="UP000321570"/>
    </source>
</evidence>